<proteinExistence type="predicted"/>
<feature type="region of interest" description="Disordered" evidence="1">
    <location>
        <begin position="1"/>
        <end position="33"/>
    </location>
</feature>
<reference evidence="3" key="1">
    <citation type="submission" date="2022-06" db="EMBL/GenBank/DDBJ databases">
        <title>Ornithinimicrobium HY1793.</title>
        <authorList>
            <person name="Huang Y."/>
        </authorList>
    </citation>
    <scope>NUCLEOTIDE SEQUENCE</scope>
    <source>
        <strain evidence="3">HY1793</strain>
    </source>
</reference>
<keyword evidence="2" id="KW-0812">Transmembrane</keyword>
<dbReference type="Proteomes" id="UP001056455">
    <property type="component" value="Chromosome"/>
</dbReference>
<gene>
    <name evidence="3" type="ORF">NF556_17860</name>
</gene>
<evidence type="ECO:0000256" key="2">
    <source>
        <dbReference type="SAM" id="Phobius"/>
    </source>
</evidence>
<sequence length="92" mass="9480">MNDPYCLTDAPARGGAGPSPTVGDDGPSPAVPPADRDRLTGLLWVALAICVGLNAMFSVISPDNLLPSLAFGVAALGCVGLLVARRLRRRQP</sequence>
<organism evidence="3 4">
    <name type="scientific">Ornithinimicrobium faecis</name>
    <dbReference type="NCBI Taxonomy" id="2934158"/>
    <lineage>
        <taxon>Bacteria</taxon>
        <taxon>Bacillati</taxon>
        <taxon>Actinomycetota</taxon>
        <taxon>Actinomycetes</taxon>
        <taxon>Micrococcales</taxon>
        <taxon>Ornithinimicrobiaceae</taxon>
        <taxon>Ornithinimicrobium</taxon>
    </lineage>
</organism>
<evidence type="ECO:0000313" key="4">
    <source>
        <dbReference type="Proteomes" id="UP001056455"/>
    </source>
</evidence>
<dbReference type="EMBL" id="CP099489">
    <property type="protein sequence ID" value="USQ79446.1"/>
    <property type="molecule type" value="Genomic_DNA"/>
</dbReference>
<keyword evidence="2" id="KW-1133">Transmembrane helix</keyword>
<protein>
    <submittedName>
        <fullName evidence="3">Uncharacterized protein</fullName>
    </submittedName>
</protein>
<keyword evidence="2" id="KW-0472">Membrane</keyword>
<name>A0ABY4YS78_9MICO</name>
<dbReference type="RefSeq" id="WP_252592520.1">
    <property type="nucleotide sequence ID" value="NZ_CP099489.1"/>
</dbReference>
<evidence type="ECO:0000256" key="1">
    <source>
        <dbReference type="SAM" id="MobiDB-lite"/>
    </source>
</evidence>
<feature type="transmembrane region" description="Helical" evidence="2">
    <location>
        <begin position="42"/>
        <end position="60"/>
    </location>
</feature>
<keyword evidence="4" id="KW-1185">Reference proteome</keyword>
<accession>A0ABY4YS78</accession>
<evidence type="ECO:0000313" key="3">
    <source>
        <dbReference type="EMBL" id="USQ79446.1"/>
    </source>
</evidence>
<feature type="transmembrane region" description="Helical" evidence="2">
    <location>
        <begin position="66"/>
        <end position="84"/>
    </location>
</feature>